<organism evidence="5">
    <name type="scientific">Rodentolepis nana</name>
    <name type="common">Dwarf tapeworm</name>
    <name type="synonym">Hymenolepis nana</name>
    <dbReference type="NCBI Taxonomy" id="102285"/>
    <lineage>
        <taxon>Eukaryota</taxon>
        <taxon>Metazoa</taxon>
        <taxon>Spiralia</taxon>
        <taxon>Lophotrochozoa</taxon>
        <taxon>Platyhelminthes</taxon>
        <taxon>Cestoda</taxon>
        <taxon>Eucestoda</taxon>
        <taxon>Cyclophyllidea</taxon>
        <taxon>Hymenolepididae</taxon>
        <taxon>Rodentolepis</taxon>
    </lineage>
</organism>
<dbReference type="WBParaSite" id="HNAJ_0001333501-mRNA-1">
    <property type="protein sequence ID" value="HNAJ_0001333501-mRNA-1"/>
    <property type="gene ID" value="HNAJ_0001333501"/>
</dbReference>
<evidence type="ECO:0000256" key="2">
    <source>
        <dbReference type="ARBA" id="ARBA00022737"/>
    </source>
</evidence>
<proteinExistence type="inferred from homology"/>
<dbReference type="PANTHER" id="PTHR10502">
    <property type="entry name" value="ANNEXIN"/>
    <property type="match status" value="1"/>
</dbReference>
<dbReference type="PROSITE" id="PS00223">
    <property type="entry name" value="ANNEXIN_1"/>
    <property type="match status" value="1"/>
</dbReference>
<keyword evidence="2 4" id="KW-0677">Repeat</keyword>
<dbReference type="PRINTS" id="PR00196">
    <property type="entry name" value="ANNEXIN"/>
</dbReference>
<keyword evidence="4" id="KW-0111">Calcium/phospholipid-binding</keyword>
<dbReference type="PROSITE" id="PS51897">
    <property type="entry name" value="ANNEXIN_2"/>
    <property type="match status" value="2"/>
</dbReference>
<dbReference type="STRING" id="102285.A0A0R3TZN6"/>
<dbReference type="SUPFAM" id="SSF47874">
    <property type="entry name" value="Annexin"/>
    <property type="match status" value="1"/>
</dbReference>
<evidence type="ECO:0000256" key="4">
    <source>
        <dbReference type="RuleBase" id="RU003540"/>
    </source>
</evidence>
<name>A0A0R3TZN6_RODNA</name>
<dbReference type="AlphaFoldDB" id="A0A0R3TZN6"/>
<accession>A0A0R3TZN6</accession>
<dbReference type="GO" id="GO:0001786">
    <property type="term" value="F:phosphatidylserine binding"/>
    <property type="evidence" value="ECO:0007669"/>
    <property type="project" value="TreeGrafter"/>
</dbReference>
<sequence>LTKDVHELKASGLHKALMQNDIDSQTLIQILITASNEEICALKQTYRKLFGVELERDIENNISGDFRYPLKLILQGKRERRLAIRGGKLEEEIYMLSLGKEEWDMPKEVVFSYILCSRSFQHIKALAKVYAYKSKETLIETIQRETTGHCCEMLVSIVQYALDPLLTYVKWIRESIDASGTRHKDLFRLILIRAETDLENIKAEYLRLTGKTLSTAIRSGIPEDYKDCLIAIVEGNKHS</sequence>
<reference evidence="5" key="1">
    <citation type="submission" date="2017-02" db="UniProtKB">
        <authorList>
            <consortium name="WormBaseParasite"/>
        </authorList>
    </citation>
    <scope>IDENTIFICATION</scope>
</reference>
<evidence type="ECO:0000313" key="5">
    <source>
        <dbReference type="WBParaSite" id="HNAJ_0001333501-mRNA-1"/>
    </source>
</evidence>
<dbReference type="GO" id="GO:0005509">
    <property type="term" value="F:calcium ion binding"/>
    <property type="evidence" value="ECO:0007669"/>
    <property type="project" value="InterPro"/>
</dbReference>
<dbReference type="SMART" id="SM00335">
    <property type="entry name" value="ANX"/>
    <property type="match status" value="3"/>
</dbReference>
<dbReference type="GO" id="GO:0012506">
    <property type="term" value="C:vesicle membrane"/>
    <property type="evidence" value="ECO:0007669"/>
    <property type="project" value="TreeGrafter"/>
</dbReference>
<evidence type="ECO:0000256" key="1">
    <source>
        <dbReference type="ARBA" id="ARBA00007831"/>
    </source>
</evidence>
<dbReference type="GO" id="GO:0005634">
    <property type="term" value="C:nucleus"/>
    <property type="evidence" value="ECO:0007669"/>
    <property type="project" value="TreeGrafter"/>
</dbReference>
<dbReference type="InterPro" id="IPR018502">
    <property type="entry name" value="Annexin_repeat"/>
</dbReference>
<dbReference type="InterPro" id="IPR037104">
    <property type="entry name" value="Annexin_sf"/>
</dbReference>
<dbReference type="GO" id="GO:0005737">
    <property type="term" value="C:cytoplasm"/>
    <property type="evidence" value="ECO:0007669"/>
    <property type="project" value="TreeGrafter"/>
</dbReference>
<protein>
    <recommendedName>
        <fullName evidence="4">Annexin</fullName>
    </recommendedName>
</protein>
<keyword evidence="4" id="KW-0106">Calcium</keyword>
<dbReference type="GO" id="GO:0005544">
    <property type="term" value="F:calcium-dependent phospholipid binding"/>
    <property type="evidence" value="ECO:0007669"/>
    <property type="project" value="UniProtKB-KW"/>
</dbReference>
<dbReference type="GO" id="GO:0005886">
    <property type="term" value="C:plasma membrane"/>
    <property type="evidence" value="ECO:0007669"/>
    <property type="project" value="TreeGrafter"/>
</dbReference>
<comment type="domain">
    <text evidence="4">A pair of annexin repeats may form one binding site for calcium and phospholipid.</text>
</comment>
<dbReference type="InterPro" id="IPR001464">
    <property type="entry name" value="Annexin"/>
</dbReference>
<evidence type="ECO:0000256" key="3">
    <source>
        <dbReference type="ARBA" id="ARBA00023216"/>
    </source>
</evidence>
<dbReference type="PANTHER" id="PTHR10502:SF102">
    <property type="entry name" value="ANNEXIN B11"/>
    <property type="match status" value="1"/>
</dbReference>
<comment type="similarity">
    <text evidence="1 4">Belongs to the annexin family.</text>
</comment>
<dbReference type="Pfam" id="PF00191">
    <property type="entry name" value="Annexin"/>
    <property type="match status" value="3"/>
</dbReference>
<dbReference type="Gene3D" id="1.10.220.10">
    <property type="entry name" value="Annexin"/>
    <property type="match status" value="3"/>
</dbReference>
<keyword evidence="3 4" id="KW-0041">Annexin</keyword>
<dbReference type="InterPro" id="IPR018252">
    <property type="entry name" value="Annexin_repeat_CS"/>
</dbReference>